<reference evidence="6" key="1">
    <citation type="submission" date="2023-03" db="EMBL/GenBank/DDBJ databases">
        <title>Massive genome expansion in bonnet fungi (Mycena s.s.) driven by repeated elements and novel gene families across ecological guilds.</title>
        <authorList>
            <consortium name="Lawrence Berkeley National Laboratory"/>
            <person name="Harder C.B."/>
            <person name="Miyauchi S."/>
            <person name="Viragh M."/>
            <person name="Kuo A."/>
            <person name="Thoen E."/>
            <person name="Andreopoulos B."/>
            <person name="Lu D."/>
            <person name="Skrede I."/>
            <person name="Drula E."/>
            <person name="Henrissat B."/>
            <person name="Morin E."/>
            <person name="Kohler A."/>
            <person name="Barry K."/>
            <person name="LaButti K."/>
            <person name="Morin E."/>
            <person name="Salamov A."/>
            <person name="Lipzen A."/>
            <person name="Mereny Z."/>
            <person name="Hegedus B."/>
            <person name="Baldrian P."/>
            <person name="Stursova M."/>
            <person name="Weitz H."/>
            <person name="Taylor A."/>
            <person name="Grigoriev I.V."/>
            <person name="Nagy L.G."/>
            <person name="Martin F."/>
            <person name="Kauserud H."/>
        </authorList>
    </citation>
    <scope>NUCLEOTIDE SEQUENCE</scope>
    <source>
        <strain evidence="6">CBHHK002</strain>
    </source>
</reference>
<proteinExistence type="predicted"/>
<dbReference type="GO" id="GO:0008270">
    <property type="term" value="F:zinc ion binding"/>
    <property type="evidence" value="ECO:0007669"/>
    <property type="project" value="UniProtKB-KW"/>
</dbReference>
<comment type="caution">
    <text evidence="6">The sequence shown here is derived from an EMBL/GenBank/DDBJ whole genome shotgun (WGS) entry which is preliminary data.</text>
</comment>
<keyword evidence="1" id="KW-0479">Metal-binding</keyword>
<protein>
    <recommendedName>
        <fullName evidence="5">MYND-type domain-containing protein</fullName>
    </recommendedName>
</protein>
<name>A0AAD7APN6_9AGAR</name>
<evidence type="ECO:0000259" key="5">
    <source>
        <dbReference type="PROSITE" id="PS50865"/>
    </source>
</evidence>
<keyword evidence="2 4" id="KW-0863">Zinc-finger</keyword>
<dbReference type="Proteomes" id="UP001218218">
    <property type="component" value="Unassembled WGS sequence"/>
</dbReference>
<evidence type="ECO:0000256" key="3">
    <source>
        <dbReference type="ARBA" id="ARBA00022833"/>
    </source>
</evidence>
<dbReference type="Gene3D" id="6.10.140.2220">
    <property type="match status" value="1"/>
</dbReference>
<dbReference type="Pfam" id="PF01753">
    <property type="entry name" value="zf-MYND"/>
    <property type="match status" value="1"/>
</dbReference>
<sequence>MLPGFQKPRGGKPAQKRSSAAFDIYQPSQCPDKHTDRMAWNEHFEQVLWLKYGNFSFDLPLLESLGPDHCMFKGKDITEYNVELSQLTKELMRLEGWLAALAVDNLTYGSFEAEWKVLPVREKEDLALEGLYRGACSCPPGRDSSRIICPELTISGLIGDGKYNFIHLLKRIVEHDPTGDRRVKEVFLFKHPYVEHEHRFTDAASDLIKAYLHDFLLLRNVHIVGTLIGVVEAYHGVPRGPSIYVMTSQPIRHGEKAKARRANDAEGQKLAPSKGLDATVLVHHACHSCLLRTDRAKLKRCGRCQHVWYCSEMCQKKDWPEHKKACGMKRFAPEAIAPAPAVRDEFIGCPSALPGFIRTPALWRQIFRLSKPDSQYSDYHIVRRRSTRPHQFDNDPIFQGRLPAAAAKLTFLVARRRAMTSGSLPAIYKMLSIIEFEAAMGLHDITNTRSLRHLEKDYNIKITEEARRVAGAFKPPTAQELKEEEQFLRQRWASVANHPQRQFVTCEPIPNI</sequence>
<dbReference type="EMBL" id="JARIHO010000003">
    <property type="protein sequence ID" value="KAJ7364592.1"/>
    <property type="molecule type" value="Genomic_DNA"/>
</dbReference>
<evidence type="ECO:0000313" key="7">
    <source>
        <dbReference type="Proteomes" id="UP001218218"/>
    </source>
</evidence>
<evidence type="ECO:0000256" key="4">
    <source>
        <dbReference type="PROSITE-ProRule" id="PRU00134"/>
    </source>
</evidence>
<evidence type="ECO:0000256" key="1">
    <source>
        <dbReference type="ARBA" id="ARBA00022723"/>
    </source>
</evidence>
<feature type="domain" description="MYND-type" evidence="5">
    <location>
        <begin position="286"/>
        <end position="326"/>
    </location>
</feature>
<dbReference type="AlphaFoldDB" id="A0AAD7APN6"/>
<evidence type="ECO:0000256" key="2">
    <source>
        <dbReference type="ARBA" id="ARBA00022771"/>
    </source>
</evidence>
<organism evidence="6 7">
    <name type="scientific">Mycena albidolilacea</name>
    <dbReference type="NCBI Taxonomy" id="1033008"/>
    <lineage>
        <taxon>Eukaryota</taxon>
        <taxon>Fungi</taxon>
        <taxon>Dikarya</taxon>
        <taxon>Basidiomycota</taxon>
        <taxon>Agaricomycotina</taxon>
        <taxon>Agaricomycetes</taxon>
        <taxon>Agaricomycetidae</taxon>
        <taxon>Agaricales</taxon>
        <taxon>Marasmiineae</taxon>
        <taxon>Mycenaceae</taxon>
        <taxon>Mycena</taxon>
    </lineage>
</organism>
<dbReference type="InterPro" id="IPR002893">
    <property type="entry name" value="Znf_MYND"/>
</dbReference>
<keyword evidence="7" id="KW-1185">Reference proteome</keyword>
<dbReference type="SUPFAM" id="SSF144232">
    <property type="entry name" value="HIT/MYND zinc finger-like"/>
    <property type="match status" value="1"/>
</dbReference>
<keyword evidence="3" id="KW-0862">Zinc</keyword>
<gene>
    <name evidence="6" type="ORF">DFH08DRAFT_1073245</name>
</gene>
<dbReference type="PROSITE" id="PS50865">
    <property type="entry name" value="ZF_MYND_2"/>
    <property type="match status" value="1"/>
</dbReference>
<evidence type="ECO:0000313" key="6">
    <source>
        <dbReference type="EMBL" id="KAJ7364592.1"/>
    </source>
</evidence>
<accession>A0AAD7APN6</accession>